<evidence type="ECO:0000259" key="7">
    <source>
        <dbReference type="Pfam" id="PF02826"/>
    </source>
</evidence>
<dbReference type="PANTHER" id="PTHR42789">
    <property type="entry name" value="D-ISOMER SPECIFIC 2-HYDROXYACID DEHYDROGENASE FAMILY PROTEIN (AFU_ORTHOLOGUE AFUA_6G10090)"/>
    <property type="match status" value="1"/>
</dbReference>
<dbReference type="FunFam" id="3.40.50.720:FF:000203">
    <property type="entry name" value="D-3-phosphoglycerate dehydrogenase (SerA)"/>
    <property type="match status" value="1"/>
</dbReference>
<keyword evidence="3 5" id="KW-0560">Oxidoreductase</keyword>
<dbReference type="InterPro" id="IPR006140">
    <property type="entry name" value="D-isomer_DH_NAD-bd"/>
</dbReference>
<keyword evidence="2" id="KW-0028">Amino-acid biosynthesis</keyword>
<dbReference type="Gene3D" id="3.40.50.720">
    <property type="entry name" value="NAD(P)-binding Rossmann-like Domain"/>
    <property type="match status" value="2"/>
</dbReference>
<evidence type="ECO:0000256" key="2">
    <source>
        <dbReference type="ARBA" id="ARBA00022605"/>
    </source>
</evidence>
<feature type="domain" description="D-isomer specific 2-hydroxyacid dehydrogenase NAD-binding" evidence="7">
    <location>
        <begin position="109"/>
        <end position="281"/>
    </location>
</feature>
<evidence type="ECO:0000256" key="3">
    <source>
        <dbReference type="ARBA" id="ARBA00023002"/>
    </source>
</evidence>
<dbReference type="AlphaFoldDB" id="A0A8B2NTR7"/>
<evidence type="ECO:0000256" key="1">
    <source>
        <dbReference type="ARBA" id="ARBA00005854"/>
    </source>
</evidence>
<dbReference type="GO" id="GO:0008652">
    <property type="term" value="P:amino acid biosynthetic process"/>
    <property type="evidence" value="ECO:0007669"/>
    <property type="project" value="UniProtKB-KW"/>
</dbReference>
<evidence type="ECO:0000256" key="4">
    <source>
        <dbReference type="ARBA" id="ARBA00023027"/>
    </source>
</evidence>
<gene>
    <name evidence="8" type="ORF">DLJ53_10910</name>
</gene>
<dbReference type="InterPro" id="IPR050857">
    <property type="entry name" value="D-2-hydroxyacid_DH"/>
</dbReference>
<dbReference type="InterPro" id="IPR006139">
    <property type="entry name" value="D-isomer_2_OHA_DH_cat_dom"/>
</dbReference>
<dbReference type="Pfam" id="PF02826">
    <property type="entry name" value="2-Hacid_dh_C"/>
    <property type="match status" value="1"/>
</dbReference>
<evidence type="ECO:0000313" key="8">
    <source>
        <dbReference type="EMBL" id="RAI01899.1"/>
    </source>
</evidence>
<dbReference type="PROSITE" id="PS00065">
    <property type="entry name" value="D_2_HYDROXYACID_DH_1"/>
    <property type="match status" value="1"/>
</dbReference>
<name>A0A8B2NTR7_9HYPH</name>
<dbReference type="SUPFAM" id="SSF52283">
    <property type="entry name" value="Formate/glycerate dehydrogenase catalytic domain-like"/>
    <property type="match status" value="1"/>
</dbReference>
<dbReference type="Pfam" id="PF00389">
    <property type="entry name" value="2-Hacid_dh"/>
    <property type="match status" value="1"/>
</dbReference>
<dbReference type="EMBL" id="QHHQ01000002">
    <property type="protein sequence ID" value="RAI01899.1"/>
    <property type="molecule type" value="Genomic_DNA"/>
</dbReference>
<keyword evidence="4" id="KW-0520">NAD</keyword>
<comment type="caution">
    <text evidence="8">The sequence shown here is derived from an EMBL/GenBank/DDBJ whole genome shotgun (WGS) entry which is preliminary data.</text>
</comment>
<dbReference type="PANTHER" id="PTHR42789:SF1">
    <property type="entry name" value="D-ISOMER SPECIFIC 2-HYDROXYACID DEHYDROGENASE FAMILY PROTEIN (AFU_ORTHOLOGUE AFUA_6G10090)"/>
    <property type="match status" value="1"/>
</dbReference>
<dbReference type="SUPFAM" id="SSF51735">
    <property type="entry name" value="NAD(P)-binding Rossmann-fold domains"/>
    <property type="match status" value="1"/>
</dbReference>
<proteinExistence type="inferred from homology"/>
<dbReference type="GO" id="GO:0016616">
    <property type="term" value="F:oxidoreductase activity, acting on the CH-OH group of donors, NAD or NADP as acceptor"/>
    <property type="evidence" value="ECO:0007669"/>
    <property type="project" value="InterPro"/>
</dbReference>
<dbReference type="RefSeq" id="WP_111345109.1">
    <property type="nucleotide sequence ID" value="NZ_QHHQ01000002.1"/>
</dbReference>
<sequence>MKIAVLDDWLGTAKDLAPWGTLEAEVSFVREHVAEERLAGLLAPFDAVCLTRERTPLTRRTIEALPNLSLIVTAGRRNAKIDIAAATERGITVCGTDSHGGGTVELTWALILGLTQRVPQNDAAMKAGRWQTGMGTLLEGKRLGIVGLGRLGRRVAAIAPAFGMDVVAWSQNLTEESAAEHGTRRVSKEELFATADVVSLHLNLSERTRGIVDRAAIAAMKPTAYFVNAARAGLVDTAALAEALGAGRIAGAAIDVYDVEPLPADDPLRRVPNLVLTPHVGYVSAENMGLFFRQMVEDIAAFQSGYPIRVMTEDAPALG</sequence>
<comment type="similarity">
    <text evidence="1 5">Belongs to the D-isomer specific 2-hydroxyacid dehydrogenase family.</text>
</comment>
<dbReference type="GO" id="GO:0051287">
    <property type="term" value="F:NAD binding"/>
    <property type="evidence" value="ECO:0007669"/>
    <property type="project" value="InterPro"/>
</dbReference>
<protein>
    <submittedName>
        <fullName evidence="8">Hydroxyacid dehydrogenase</fullName>
    </submittedName>
</protein>
<organism evidence="8 9">
    <name type="scientific">Acuticoccus sediminis</name>
    <dbReference type="NCBI Taxonomy" id="2184697"/>
    <lineage>
        <taxon>Bacteria</taxon>
        <taxon>Pseudomonadati</taxon>
        <taxon>Pseudomonadota</taxon>
        <taxon>Alphaproteobacteria</taxon>
        <taxon>Hyphomicrobiales</taxon>
        <taxon>Amorphaceae</taxon>
        <taxon>Acuticoccus</taxon>
    </lineage>
</organism>
<keyword evidence="9" id="KW-1185">Reference proteome</keyword>
<dbReference type="OrthoDB" id="9793626at2"/>
<dbReference type="Proteomes" id="UP000249590">
    <property type="component" value="Unassembled WGS sequence"/>
</dbReference>
<dbReference type="InterPro" id="IPR036291">
    <property type="entry name" value="NAD(P)-bd_dom_sf"/>
</dbReference>
<reference evidence="8 9" key="1">
    <citation type="submission" date="2018-05" db="EMBL/GenBank/DDBJ databases">
        <title>Acuticoccus sediminis sp. nov., isolated from deep-sea sediment of Indian Ocean.</title>
        <authorList>
            <person name="Liu X."/>
            <person name="Lai Q."/>
            <person name="Du Y."/>
            <person name="Sun F."/>
            <person name="Zhang X."/>
            <person name="Wang S."/>
            <person name="Shao Z."/>
        </authorList>
    </citation>
    <scope>NUCLEOTIDE SEQUENCE [LARGE SCALE GENOMIC DNA]</scope>
    <source>
        <strain evidence="8 9">PTG4-2</strain>
    </source>
</reference>
<dbReference type="CDD" id="cd12169">
    <property type="entry name" value="PGDH_like_1"/>
    <property type="match status" value="1"/>
</dbReference>
<dbReference type="InterPro" id="IPR029752">
    <property type="entry name" value="D-isomer_DH_CS1"/>
</dbReference>
<feature type="domain" description="D-isomer specific 2-hydroxyacid dehydrogenase catalytic" evidence="6">
    <location>
        <begin position="25"/>
        <end position="303"/>
    </location>
</feature>
<evidence type="ECO:0000259" key="6">
    <source>
        <dbReference type="Pfam" id="PF00389"/>
    </source>
</evidence>
<evidence type="ECO:0000313" key="9">
    <source>
        <dbReference type="Proteomes" id="UP000249590"/>
    </source>
</evidence>
<evidence type="ECO:0000256" key="5">
    <source>
        <dbReference type="RuleBase" id="RU003719"/>
    </source>
</evidence>
<accession>A0A8B2NTR7</accession>